<evidence type="ECO:0000313" key="3">
    <source>
        <dbReference type="EMBL" id="WZP17141.1"/>
    </source>
</evidence>
<feature type="compositionally biased region" description="Basic and acidic residues" evidence="1">
    <location>
        <begin position="80"/>
        <end position="90"/>
    </location>
</feature>
<gene>
    <name evidence="3" type="ORF">AAE021_06175</name>
</gene>
<organism evidence="3 4">
    <name type="scientific">Arthrobacter citreus</name>
    <dbReference type="NCBI Taxonomy" id="1670"/>
    <lineage>
        <taxon>Bacteria</taxon>
        <taxon>Bacillati</taxon>
        <taxon>Actinomycetota</taxon>
        <taxon>Actinomycetes</taxon>
        <taxon>Micrococcales</taxon>
        <taxon>Micrococcaceae</taxon>
        <taxon>Arthrobacter</taxon>
    </lineage>
</organism>
<sequence>MPWWSWILIWSALVVAAAAFYALVGWRVFRRLMAVLREAEAALSSLAVSAPAPVPSAVQTPERELGIFVDPILARARYEEGKEARREQRRERRIARRIASGQPRALRDFPGL</sequence>
<dbReference type="Proteomes" id="UP001448858">
    <property type="component" value="Chromosome"/>
</dbReference>
<feature type="region of interest" description="Disordered" evidence="1">
    <location>
        <begin position="80"/>
        <end position="112"/>
    </location>
</feature>
<evidence type="ECO:0000256" key="2">
    <source>
        <dbReference type="SAM" id="Phobius"/>
    </source>
</evidence>
<reference evidence="3 4" key="1">
    <citation type="submission" date="2024-04" db="EMBL/GenBank/DDBJ databases">
        <title>Arthrobacter sp. from Plains bison fecal sample.</title>
        <authorList>
            <person name="Ruzzini A."/>
        </authorList>
    </citation>
    <scope>NUCLEOTIDE SEQUENCE [LARGE SCALE GENOMIC DNA]</scope>
    <source>
        <strain evidence="3 4">EINP1</strain>
    </source>
</reference>
<protein>
    <submittedName>
        <fullName evidence="3">Uncharacterized protein</fullName>
    </submittedName>
</protein>
<evidence type="ECO:0000256" key="1">
    <source>
        <dbReference type="SAM" id="MobiDB-lite"/>
    </source>
</evidence>
<keyword evidence="2" id="KW-0472">Membrane</keyword>
<keyword evidence="2" id="KW-0812">Transmembrane</keyword>
<keyword evidence="4" id="KW-1185">Reference proteome</keyword>
<dbReference type="RefSeq" id="WP_342024738.1">
    <property type="nucleotide sequence ID" value="NZ_CP151657.1"/>
</dbReference>
<accession>A0ABZ2ZYC7</accession>
<keyword evidence="2" id="KW-1133">Transmembrane helix</keyword>
<dbReference type="EMBL" id="CP151657">
    <property type="protein sequence ID" value="WZP17141.1"/>
    <property type="molecule type" value="Genomic_DNA"/>
</dbReference>
<evidence type="ECO:0000313" key="4">
    <source>
        <dbReference type="Proteomes" id="UP001448858"/>
    </source>
</evidence>
<name>A0ABZ2ZYC7_9MICC</name>
<feature type="transmembrane region" description="Helical" evidence="2">
    <location>
        <begin position="6"/>
        <end position="29"/>
    </location>
</feature>
<proteinExistence type="predicted"/>